<name>A0A2S3HJB2_9POAL</name>
<dbReference type="AlphaFoldDB" id="A0A2S3HJB2"/>
<sequence>MEGADPRGRLSRLGTHGDLSEQVGVPAGAASPPKGRVVRRLGGRGLSLSTSTPQWELDAAQSARDAAAEDTARERARADEAEAWLRELHISSGAWQRRVATTSDCVAELKE</sequence>
<dbReference type="EMBL" id="CM008049">
    <property type="protein sequence ID" value="PAN24225.1"/>
    <property type="molecule type" value="Genomic_DNA"/>
</dbReference>
<reference evidence="2" key="1">
    <citation type="submission" date="2018-04" db="EMBL/GenBank/DDBJ databases">
        <title>WGS assembly of Panicum hallii.</title>
        <authorList>
            <person name="Lovell J."/>
            <person name="Jenkins J."/>
            <person name="Lowry D."/>
            <person name="Mamidi S."/>
            <person name="Sreedasyam A."/>
            <person name="Weng X."/>
            <person name="Barry K."/>
            <person name="Bonette J."/>
            <person name="Campitelli B."/>
            <person name="Daum C."/>
            <person name="Gordon S."/>
            <person name="Gould B."/>
            <person name="Lipzen A."/>
            <person name="Macqueen A."/>
            <person name="Palacio-Mejia J."/>
            <person name="Plott C."/>
            <person name="Shakirov E."/>
            <person name="Shu S."/>
            <person name="Yoshinaga Y."/>
            <person name="Zane M."/>
            <person name="Rokhsar D."/>
            <person name="Grimwood J."/>
            <person name="Schmutz J."/>
            <person name="Juenger T."/>
        </authorList>
    </citation>
    <scope>NUCLEOTIDE SEQUENCE [LARGE SCALE GENOMIC DNA]</scope>
    <source>
        <strain evidence="2">FIL2</strain>
    </source>
</reference>
<organism evidence="2">
    <name type="scientific">Panicum hallii</name>
    <dbReference type="NCBI Taxonomy" id="206008"/>
    <lineage>
        <taxon>Eukaryota</taxon>
        <taxon>Viridiplantae</taxon>
        <taxon>Streptophyta</taxon>
        <taxon>Embryophyta</taxon>
        <taxon>Tracheophyta</taxon>
        <taxon>Spermatophyta</taxon>
        <taxon>Magnoliopsida</taxon>
        <taxon>Liliopsida</taxon>
        <taxon>Poales</taxon>
        <taxon>Poaceae</taxon>
        <taxon>PACMAD clade</taxon>
        <taxon>Panicoideae</taxon>
        <taxon>Panicodae</taxon>
        <taxon>Paniceae</taxon>
        <taxon>Panicinae</taxon>
        <taxon>Panicum</taxon>
        <taxon>Panicum sect. Panicum</taxon>
    </lineage>
</organism>
<protein>
    <submittedName>
        <fullName evidence="2">Uncharacterized protein</fullName>
    </submittedName>
</protein>
<dbReference type="Gramene" id="PAN24225">
    <property type="protein sequence ID" value="PAN24225"/>
    <property type="gene ID" value="PAHAL_4G205500"/>
</dbReference>
<evidence type="ECO:0000256" key="1">
    <source>
        <dbReference type="SAM" id="MobiDB-lite"/>
    </source>
</evidence>
<feature type="compositionally biased region" description="Low complexity" evidence="1">
    <location>
        <begin position="46"/>
        <end position="65"/>
    </location>
</feature>
<dbReference type="Proteomes" id="UP000243499">
    <property type="component" value="Chromosome 4"/>
</dbReference>
<feature type="compositionally biased region" description="Basic and acidic residues" evidence="1">
    <location>
        <begin position="66"/>
        <end position="75"/>
    </location>
</feature>
<evidence type="ECO:0000313" key="2">
    <source>
        <dbReference type="EMBL" id="PAN24225.1"/>
    </source>
</evidence>
<gene>
    <name evidence="2" type="ORF">PAHAL_4G205500</name>
</gene>
<accession>A0A2S3HJB2</accession>
<proteinExistence type="predicted"/>
<feature type="region of interest" description="Disordered" evidence="1">
    <location>
        <begin position="1"/>
        <end position="75"/>
    </location>
</feature>